<dbReference type="InterPro" id="IPR018300">
    <property type="entry name" value="Aminotrans_IV_CS"/>
</dbReference>
<evidence type="ECO:0000313" key="8">
    <source>
        <dbReference type="Proteomes" id="UP001529180"/>
    </source>
</evidence>
<comment type="cofactor">
    <cofactor evidence="1 6">
        <name>pyridoxal 5'-phosphate</name>
        <dbReference type="ChEBI" id="CHEBI:597326"/>
    </cofactor>
</comment>
<dbReference type="Gene3D" id="3.30.470.10">
    <property type="match status" value="1"/>
</dbReference>
<organism evidence="7 8">
    <name type="scientific">Thalassospira aquimaris</name>
    <dbReference type="NCBI Taxonomy" id="3037796"/>
    <lineage>
        <taxon>Bacteria</taxon>
        <taxon>Pseudomonadati</taxon>
        <taxon>Pseudomonadota</taxon>
        <taxon>Alphaproteobacteria</taxon>
        <taxon>Rhodospirillales</taxon>
        <taxon>Thalassospiraceae</taxon>
        <taxon>Thalassospira</taxon>
    </lineage>
</organism>
<dbReference type="InterPro" id="IPR043131">
    <property type="entry name" value="BCAT-like_N"/>
</dbReference>
<dbReference type="PANTHER" id="PTHR42743:SF2">
    <property type="entry name" value="AMINODEOXYCHORISMATE LYASE"/>
    <property type="match status" value="1"/>
</dbReference>
<keyword evidence="7" id="KW-0032">Aminotransferase</keyword>
<dbReference type="PANTHER" id="PTHR42743">
    <property type="entry name" value="AMINO-ACID AMINOTRANSFERASE"/>
    <property type="match status" value="1"/>
</dbReference>
<dbReference type="Proteomes" id="UP001529180">
    <property type="component" value="Unassembled WGS sequence"/>
</dbReference>
<dbReference type="PROSITE" id="PS00770">
    <property type="entry name" value="AA_TRANSFER_CLASS_4"/>
    <property type="match status" value="1"/>
</dbReference>
<dbReference type="RefSeq" id="WP_258548058.1">
    <property type="nucleotide sequence ID" value="NZ_JARSBO010000015.1"/>
</dbReference>
<dbReference type="Gene3D" id="3.20.10.10">
    <property type="entry name" value="D-amino Acid Aminotransferase, subunit A, domain 2"/>
    <property type="match status" value="1"/>
</dbReference>
<proteinExistence type="inferred from homology"/>
<protein>
    <recommendedName>
        <fullName evidence="3">Probable branched-chain-amino-acid aminotransferase</fullName>
    </recommendedName>
</protein>
<dbReference type="SUPFAM" id="SSF56752">
    <property type="entry name" value="D-aminoacid aminotransferase-like PLP-dependent enzymes"/>
    <property type="match status" value="1"/>
</dbReference>
<dbReference type="InterPro" id="IPR001544">
    <property type="entry name" value="Aminotrans_IV"/>
</dbReference>
<dbReference type="InterPro" id="IPR050571">
    <property type="entry name" value="Class-IV_PLP-Dep_Aminotrnsfr"/>
</dbReference>
<comment type="similarity">
    <text evidence="2 5">Belongs to the class-IV pyridoxal-phosphate-dependent aminotransferase family.</text>
</comment>
<evidence type="ECO:0000256" key="6">
    <source>
        <dbReference type="RuleBase" id="RU004516"/>
    </source>
</evidence>
<dbReference type="Pfam" id="PF01063">
    <property type="entry name" value="Aminotran_4"/>
    <property type="match status" value="1"/>
</dbReference>
<evidence type="ECO:0000256" key="2">
    <source>
        <dbReference type="ARBA" id="ARBA00009320"/>
    </source>
</evidence>
<reference evidence="7 8" key="1">
    <citation type="submission" date="2023-03" db="EMBL/GenBank/DDBJ databases">
        <title>Strain FZY0004 represents a novel species in the genus Thalassospira isolated from seawater.</title>
        <authorList>
            <person name="Fu Z.-Y."/>
        </authorList>
    </citation>
    <scope>NUCLEOTIDE SEQUENCE [LARGE SCALE GENOMIC DNA]</scope>
    <source>
        <strain evidence="7 8">FZY0004</strain>
    </source>
</reference>
<comment type="caution">
    <text evidence="7">The sequence shown here is derived from an EMBL/GenBank/DDBJ whole genome shotgun (WGS) entry which is preliminary data.</text>
</comment>
<name>A0ABT6GHQ9_9PROT</name>
<sequence length="286" mass="31389">MMQVWMNGSFRDLDEASLPVTDRGFLLGDGFFETMRAHEGKVAWLEAHMERLEHHAEQIEFPVDLLPTVEDVSEIVATLFDQVHRKDAVVRLTVSRGSGERGLLPPADPDPTILITVSPFEPVDPGAGLKLFTSKKIRRNSWSVAGGIKSINYLDNIAAKQEAHSYRGDDAIILSTDGNVAETTVANIFGIQGDTLWTPDDDTGLLCGLARDFILDWAEDTGREVSFEPKTPEMLNEFDAIFTANALQGLRVVDKVDGLVIGVPAMTFFTELAQVVETSLCEGIAL</sequence>
<dbReference type="EMBL" id="JARSBO010000015">
    <property type="protein sequence ID" value="MDG4721625.1"/>
    <property type="molecule type" value="Genomic_DNA"/>
</dbReference>
<evidence type="ECO:0000313" key="7">
    <source>
        <dbReference type="EMBL" id="MDG4721625.1"/>
    </source>
</evidence>
<accession>A0ABT6GHQ9</accession>
<dbReference type="InterPro" id="IPR036038">
    <property type="entry name" value="Aminotransferase-like"/>
</dbReference>
<dbReference type="InterPro" id="IPR043132">
    <property type="entry name" value="BCAT-like_C"/>
</dbReference>
<keyword evidence="4 6" id="KW-0663">Pyridoxal phosphate</keyword>
<keyword evidence="7" id="KW-0808">Transferase</keyword>
<evidence type="ECO:0000256" key="1">
    <source>
        <dbReference type="ARBA" id="ARBA00001933"/>
    </source>
</evidence>
<keyword evidence="8" id="KW-1185">Reference proteome</keyword>
<evidence type="ECO:0000256" key="4">
    <source>
        <dbReference type="ARBA" id="ARBA00022898"/>
    </source>
</evidence>
<evidence type="ECO:0000256" key="3">
    <source>
        <dbReference type="ARBA" id="ARBA00014472"/>
    </source>
</evidence>
<gene>
    <name evidence="7" type="ORF">P7680_21670</name>
</gene>
<dbReference type="GO" id="GO:0008483">
    <property type="term" value="F:transaminase activity"/>
    <property type="evidence" value="ECO:0007669"/>
    <property type="project" value="UniProtKB-KW"/>
</dbReference>
<evidence type="ECO:0000256" key="5">
    <source>
        <dbReference type="RuleBase" id="RU004106"/>
    </source>
</evidence>